<evidence type="ECO:0000313" key="4">
    <source>
        <dbReference type="Proteomes" id="UP000663879"/>
    </source>
</evidence>
<dbReference type="SUPFAM" id="SSF48464">
    <property type="entry name" value="ENTH/VHS domain"/>
    <property type="match status" value="1"/>
</dbReference>
<keyword evidence="4" id="KW-1185">Reference proteome</keyword>
<dbReference type="SMART" id="SM00582">
    <property type="entry name" value="RPR"/>
    <property type="match status" value="1"/>
</dbReference>
<feature type="coiled-coil region" evidence="1">
    <location>
        <begin position="263"/>
        <end position="297"/>
    </location>
</feature>
<proteinExistence type="predicted"/>
<dbReference type="Pfam" id="PF16566">
    <property type="entry name" value="CREPT"/>
    <property type="match status" value="1"/>
</dbReference>
<dbReference type="InterPro" id="IPR032337">
    <property type="entry name" value="RPRD1A/B_C"/>
</dbReference>
<dbReference type="GO" id="GO:0031124">
    <property type="term" value="P:mRNA 3'-end processing"/>
    <property type="evidence" value="ECO:0007669"/>
    <property type="project" value="TreeGrafter"/>
</dbReference>
<accession>A0A813N5K9</accession>
<dbReference type="GO" id="GO:0000993">
    <property type="term" value="F:RNA polymerase II complex binding"/>
    <property type="evidence" value="ECO:0007669"/>
    <property type="project" value="TreeGrafter"/>
</dbReference>
<name>A0A813N5K9_9BILA</name>
<dbReference type="PANTHER" id="PTHR12460">
    <property type="entry name" value="CYCLIN-DEPENDENT KINASE INHIBITOR-RELATED PROTEIN"/>
    <property type="match status" value="1"/>
</dbReference>
<dbReference type="Gene3D" id="6.10.250.2560">
    <property type="match status" value="1"/>
</dbReference>
<reference evidence="3" key="1">
    <citation type="submission" date="2021-02" db="EMBL/GenBank/DDBJ databases">
        <authorList>
            <person name="Nowell W R."/>
        </authorList>
    </citation>
    <scope>NUCLEOTIDE SEQUENCE</scope>
    <source>
        <strain evidence="3">Ploen Becks lab</strain>
    </source>
</reference>
<evidence type="ECO:0000256" key="1">
    <source>
        <dbReference type="SAM" id="Coils"/>
    </source>
</evidence>
<dbReference type="Gene3D" id="1.25.40.90">
    <property type="match status" value="1"/>
</dbReference>
<dbReference type="OrthoDB" id="10069473at2759"/>
<keyword evidence="1" id="KW-0175">Coiled coil</keyword>
<sequence length="325" mass="37353">MSFSESSLLKKFHELTNTQQSVQTLSLWLIHHRKNSKIIVSTWFKELTLSQKPERKLTLLYLANDILQNSRKKGSEYLKEYSGILLEAIEDIAKYSDDKTRFTIERILNIWKDRKIFPDEQIDKFRLKLHATKSIISTESPGGIKRKLSPDPAKVKLSLKEEVQKELSENNSIQIPEPNELINLLHELENSASSDATVRQKIADLPSKVTDLGDLKKLKDKSEAQELSKMVTEASSLVNGYNQRLQQELLNRKQTALKLAAFIRKETQELENDQKMIDEWNKKLKQVYSVRKELQNHLESLPDLTSIEEAAELIPLPSAGDLFSS</sequence>
<dbReference type="EMBL" id="CAJNOC010000247">
    <property type="protein sequence ID" value="CAF0732888.1"/>
    <property type="molecule type" value="Genomic_DNA"/>
</dbReference>
<dbReference type="InterPro" id="IPR006569">
    <property type="entry name" value="CID_dom"/>
</dbReference>
<protein>
    <recommendedName>
        <fullName evidence="2">CID domain-containing protein</fullName>
    </recommendedName>
</protein>
<dbReference type="Pfam" id="PF04818">
    <property type="entry name" value="CID"/>
    <property type="match status" value="1"/>
</dbReference>
<dbReference type="InterPro" id="IPR008942">
    <property type="entry name" value="ENTH_VHS"/>
</dbReference>
<organism evidence="3 4">
    <name type="scientific">Brachionus calyciflorus</name>
    <dbReference type="NCBI Taxonomy" id="104777"/>
    <lineage>
        <taxon>Eukaryota</taxon>
        <taxon>Metazoa</taxon>
        <taxon>Spiralia</taxon>
        <taxon>Gnathifera</taxon>
        <taxon>Rotifera</taxon>
        <taxon>Eurotatoria</taxon>
        <taxon>Monogononta</taxon>
        <taxon>Pseudotrocha</taxon>
        <taxon>Ploima</taxon>
        <taxon>Brachionidae</taxon>
        <taxon>Brachionus</taxon>
    </lineage>
</organism>
<dbReference type="Proteomes" id="UP000663879">
    <property type="component" value="Unassembled WGS sequence"/>
</dbReference>
<evidence type="ECO:0000259" key="2">
    <source>
        <dbReference type="PROSITE" id="PS51391"/>
    </source>
</evidence>
<gene>
    <name evidence="3" type="ORF">OXX778_LOCUS2952</name>
</gene>
<dbReference type="PANTHER" id="PTHR12460:SF0">
    <property type="entry name" value="CID DOMAIN-CONTAINING PROTEIN-RELATED"/>
    <property type="match status" value="1"/>
</dbReference>
<feature type="domain" description="CID" evidence="2">
    <location>
        <begin position="1"/>
        <end position="133"/>
    </location>
</feature>
<comment type="caution">
    <text evidence="3">The sequence shown here is derived from an EMBL/GenBank/DDBJ whole genome shotgun (WGS) entry which is preliminary data.</text>
</comment>
<dbReference type="AlphaFoldDB" id="A0A813N5K9"/>
<evidence type="ECO:0000313" key="3">
    <source>
        <dbReference type="EMBL" id="CAF0732888.1"/>
    </source>
</evidence>
<dbReference type="PROSITE" id="PS51391">
    <property type="entry name" value="CID"/>
    <property type="match status" value="1"/>
</dbReference>